<sequence length="435" mass="50867">MQSKRRPFGFPKWRSNDAMSASLVASGKVSSLIPKDSNIPEHRKQKLEDTEIKAEFEKQQLHQNIVPKRPLHKGKSLESLTMQIDYKPWYDRERIRGSVSRESIANLGAAKEKFEKEDYIDRTEPMHRQFGTEFNQQRPMTPHSQQTSRPPTSMGKPIITQGILKSDNSPPMAPMHQSQPYITPQSYNNYSQQQYHQPIQHQPIHQQHLYPQTNPQIIHQQQLPQQQQQQQASRQQAVNLSADHYMLLQYIKQNPTVFNDFGIEIPKKLYNLVDDLAFPESNNHQIVGRQQQQQPQHQTPVQPVQPTPQNRGRYLKNGMQNNVNPRFRRTYDMSQKQIPENRRQSMQELDHSKAGDNLIAAEIRANKEREDELRRSRSELGLPNLEDTLELWKLGYHSRQPSKNLREAASYDHLNQFHASTDDLNPYDEVINLIY</sequence>
<name>A0A914YR41_9BILA</name>
<evidence type="ECO:0000313" key="2">
    <source>
        <dbReference type="Proteomes" id="UP000887577"/>
    </source>
</evidence>
<feature type="region of interest" description="Disordered" evidence="1">
    <location>
        <begin position="285"/>
        <end position="324"/>
    </location>
</feature>
<keyword evidence="2" id="KW-1185">Reference proteome</keyword>
<proteinExistence type="predicted"/>
<reference evidence="3" key="1">
    <citation type="submission" date="2022-11" db="UniProtKB">
        <authorList>
            <consortium name="WormBaseParasite"/>
        </authorList>
    </citation>
    <scope>IDENTIFICATION</scope>
</reference>
<accession>A0A914YR41</accession>
<dbReference type="AlphaFoldDB" id="A0A914YR41"/>
<organism evidence="2 3">
    <name type="scientific">Panagrolaimus superbus</name>
    <dbReference type="NCBI Taxonomy" id="310955"/>
    <lineage>
        <taxon>Eukaryota</taxon>
        <taxon>Metazoa</taxon>
        <taxon>Ecdysozoa</taxon>
        <taxon>Nematoda</taxon>
        <taxon>Chromadorea</taxon>
        <taxon>Rhabditida</taxon>
        <taxon>Tylenchina</taxon>
        <taxon>Panagrolaimomorpha</taxon>
        <taxon>Panagrolaimoidea</taxon>
        <taxon>Panagrolaimidae</taxon>
        <taxon>Panagrolaimus</taxon>
    </lineage>
</organism>
<feature type="compositionally biased region" description="Low complexity" evidence="1">
    <location>
        <begin position="290"/>
        <end position="309"/>
    </location>
</feature>
<protein>
    <submittedName>
        <fullName evidence="3">Uncharacterized protein</fullName>
    </submittedName>
</protein>
<dbReference type="WBParaSite" id="PSU_v2.g2483.t1">
    <property type="protein sequence ID" value="PSU_v2.g2483.t1"/>
    <property type="gene ID" value="PSU_v2.g2483"/>
</dbReference>
<evidence type="ECO:0000313" key="3">
    <source>
        <dbReference type="WBParaSite" id="PSU_v2.g2483.t1"/>
    </source>
</evidence>
<dbReference type="Proteomes" id="UP000887577">
    <property type="component" value="Unplaced"/>
</dbReference>
<evidence type="ECO:0000256" key="1">
    <source>
        <dbReference type="SAM" id="MobiDB-lite"/>
    </source>
</evidence>